<keyword evidence="1" id="KW-1133">Transmembrane helix</keyword>
<gene>
    <name evidence="3" type="ORF">ENW11_00025</name>
</gene>
<evidence type="ECO:0000256" key="1">
    <source>
        <dbReference type="SAM" id="Phobius"/>
    </source>
</evidence>
<dbReference type="Gene3D" id="3.40.630.10">
    <property type="entry name" value="Zn peptidases"/>
    <property type="match status" value="1"/>
</dbReference>
<sequence length="373" mass="40552">MGGISEFILQKIAEFGPRPSASEKEREFLLFLKDMLASFGLTTNLETFRAPATYTWAYLVFFLGLAQAGLLCVTAPVWAALSSLTLLVLLYFELATFPVVSLLFRTRTSANVLGKHGEHPQVIILAHADSATPSIFFHPRFVVHPRLSLLLFISSACVITGVSVALAFVNVPPLRFAALLPSLYLLFLASGHVHREFSMAPSPGGNDNGSGVAAALAIAQTLKAEGIPFLIVLTGAEESGTWGALHLLARHRTELLGKPIVNLDNIGIGTLTAATKEGMWRVYGAPQELLAEFQAMRLPYLAFQPYLGLSTDATPLLARGFKALTLIAFGEHGLPVNWHWYTDTAEAVDRENVKRVVDLVTLWAKAKHHGMVP</sequence>
<keyword evidence="1" id="KW-0472">Membrane</keyword>
<feature type="transmembrane region" description="Helical" evidence="1">
    <location>
        <begin position="56"/>
        <end position="78"/>
    </location>
</feature>
<accession>A0A7V4WK91</accession>
<feature type="domain" description="Peptidase M28" evidence="2">
    <location>
        <begin position="198"/>
        <end position="361"/>
    </location>
</feature>
<feature type="transmembrane region" description="Helical" evidence="1">
    <location>
        <begin position="147"/>
        <end position="168"/>
    </location>
</feature>
<evidence type="ECO:0000313" key="3">
    <source>
        <dbReference type="EMBL" id="HGY38192.1"/>
    </source>
</evidence>
<organism evidence="3">
    <name type="scientific">Candidatus Caldatribacterium saccharofermentans</name>
    <dbReference type="NCBI Taxonomy" id="1454753"/>
    <lineage>
        <taxon>Bacteria</taxon>
        <taxon>Pseudomonadati</taxon>
        <taxon>Atribacterota</taxon>
        <taxon>Atribacteria</taxon>
        <taxon>Atribacterales</taxon>
        <taxon>Candidatus Caldatribacteriaceae</taxon>
        <taxon>Candidatus Caldatribacterium</taxon>
    </lineage>
</organism>
<feature type="transmembrane region" description="Helical" evidence="1">
    <location>
        <begin position="84"/>
        <end position="104"/>
    </location>
</feature>
<reference evidence="3" key="1">
    <citation type="journal article" date="2020" name="mSystems">
        <title>Genome- and Community-Level Interaction Insights into Carbon Utilization and Element Cycling Functions of Hydrothermarchaeota in Hydrothermal Sediment.</title>
        <authorList>
            <person name="Zhou Z."/>
            <person name="Liu Y."/>
            <person name="Xu W."/>
            <person name="Pan J."/>
            <person name="Luo Z.H."/>
            <person name="Li M."/>
        </authorList>
    </citation>
    <scope>NUCLEOTIDE SEQUENCE [LARGE SCALE GENOMIC DNA]</scope>
    <source>
        <strain evidence="3">SpSt-82</strain>
    </source>
</reference>
<dbReference type="EMBL" id="DTIY01000001">
    <property type="protein sequence ID" value="HGY38192.1"/>
    <property type="molecule type" value="Genomic_DNA"/>
</dbReference>
<name>A0A7V4WK91_9BACT</name>
<dbReference type="SUPFAM" id="SSF53187">
    <property type="entry name" value="Zn-dependent exopeptidases"/>
    <property type="match status" value="1"/>
</dbReference>
<evidence type="ECO:0000259" key="2">
    <source>
        <dbReference type="Pfam" id="PF04389"/>
    </source>
</evidence>
<dbReference type="Pfam" id="PF04389">
    <property type="entry name" value="Peptidase_M28"/>
    <property type="match status" value="1"/>
</dbReference>
<proteinExistence type="predicted"/>
<protein>
    <submittedName>
        <fullName evidence="3">M28 family peptidase</fullName>
    </submittedName>
</protein>
<comment type="caution">
    <text evidence="3">The sequence shown here is derived from an EMBL/GenBank/DDBJ whole genome shotgun (WGS) entry which is preliminary data.</text>
</comment>
<keyword evidence="1" id="KW-0812">Transmembrane</keyword>
<dbReference type="AlphaFoldDB" id="A0A7V4WK91"/>
<dbReference type="InterPro" id="IPR007484">
    <property type="entry name" value="Peptidase_M28"/>
</dbReference>